<sequence>MIIAASVLAVIAWGCSFIEIWTDLAGYTAHFALFGRSGAVLTLCGVVLGYKISTKGQEETFYSPGAPVSLGDVGKAALLADGEKRLRYFAHITVIIGTLIWGFGDLLPEFVS</sequence>
<accession>A0A5B0VHQ7</accession>
<dbReference type="Proteomes" id="UP000323161">
    <property type="component" value="Unassembled WGS sequence"/>
</dbReference>
<keyword evidence="1" id="KW-1133">Transmembrane helix</keyword>
<keyword evidence="1" id="KW-0472">Membrane</keyword>
<organism evidence="2 3">
    <name type="scientific">Marinobacter salinexigens</name>
    <dbReference type="NCBI Taxonomy" id="2919747"/>
    <lineage>
        <taxon>Bacteria</taxon>
        <taxon>Pseudomonadati</taxon>
        <taxon>Pseudomonadota</taxon>
        <taxon>Gammaproteobacteria</taxon>
        <taxon>Pseudomonadales</taxon>
        <taxon>Marinobacteraceae</taxon>
        <taxon>Marinobacter</taxon>
    </lineage>
</organism>
<dbReference type="EMBL" id="VTUU01000004">
    <property type="protein sequence ID" value="KAA1173954.1"/>
    <property type="molecule type" value="Genomic_DNA"/>
</dbReference>
<evidence type="ECO:0000256" key="1">
    <source>
        <dbReference type="SAM" id="Phobius"/>
    </source>
</evidence>
<keyword evidence="1" id="KW-0812">Transmembrane</keyword>
<protein>
    <submittedName>
        <fullName evidence="2">Uncharacterized protein</fullName>
    </submittedName>
</protein>
<comment type="caution">
    <text evidence="2">The sequence shown here is derived from an EMBL/GenBank/DDBJ whole genome shotgun (WGS) entry which is preliminary data.</text>
</comment>
<proteinExistence type="predicted"/>
<feature type="transmembrane region" description="Helical" evidence="1">
    <location>
        <begin position="27"/>
        <end position="50"/>
    </location>
</feature>
<feature type="transmembrane region" description="Helical" evidence="1">
    <location>
        <begin position="88"/>
        <end position="104"/>
    </location>
</feature>
<gene>
    <name evidence="2" type="ORF">FWJ25_11140</name>
</gene>
<keyword evidence="3" id="KW-1185">Reference proteome</keyword>
<dbReference type="AlphaFoldDB" id="A0A5B0VHQ7"/>
<dbReference type="RefSeq" id="WP_149600350.1">
    <property type="nucleotide sequence ID" value="NZ_VTUU01000004.1"/>
</dbReference>
<evidence type="ECO:0000313" key="3">
    <source>
        <dbReference type="Proteomes" id="UP000323161"/>
    </source>
</evidence>
<name>A0A5B0VHQ7_9GAMM</name>
<evidence type="ECO:0000313" key="2">
    <source>
        <dbReference type="EMBL" id="KAA1173954.1"/>
    </source>
</evidence>
<reference evidence="2 3" key="1">
    <citation type="submission" date="2019-08" db="EMBL/GenBank/DDBJ databases">
        <title>Marinobacter ZYF650 sp. nov., a marine bacterium isolated from seawater of the Mariana trench.</title>
        <authorList>
            <person name="Ahmad W."/>
        </authorList>
    </citation>
    <scope>NUCLEOTIDE SEQUENCE [LARGE SCALE GENOMIC DNA]</scope>
    <source>
        <strain evidence="2 3">ZYF650</strain>
    </source>
</reference>